<dbReference type="InterPro" id="IPR001647">
    <property type="entry name" value="HTH_TetR"/>
</dbReference>
<evidence type="ECO:0000313" key="6">
    <source>
        <dbReference type="EMBL" id="MBK4217760.1"/>
    </source>
</evidence>
<dbReference type="RefSeq" id="WP_200688855.1">
    <property type="nucleotide sequence ID" value="NZ_JAEPRQ010000009.1"/>
</dbReference>
<dbReference type="InterPro" id="IPR050109">
    <property type="entry name" value="HTH-type_TetR-like_transc_reg"/>
</dbReference>
<dbReference type="InterPro" id="IPR009057">
    <property type="entry name" value="Homeodomain-like_sf"/>
</dbReference>
<dbReference type="SUPFAM" id="SSF48498">
    <property type="entry name" value="Tetracyclin repressor-like, C-terminal domain"/>
    <property type="match status" value="1"/>
</dbReference>
<dbReference type="Gene3D" id="1.10.357.10">
    <property type="entry name" value="Tetracycline Repressor, domain 2"/>
    <property type="match status" value="1"/>
</dbReference>
<evidence type="ECO:0000259" key="5">
    <source>
        <dbReference type="PROSITE" id="PS50977"/>
    </source>
</evidence>
<dbReference type="PROSITE" id="PS50977">
    <property type="entry name" value="HTH_TETR_2"/>
    <property type="match status" value="1"/>
</dbReference>
<dbReference type="GO" id="GO:0000976">
    <property type="term" value="F:transcription cis-regulatory region binding"/>
    <property type="evidence" value="ECO:0007669"/>
    <property type="project" value="TreeGrafter"/>
</dbReference>
<evidence type="ECO:0000256" key="1">
    <source>
        <dbReference type="ARBA" id="ARBA00023015"/>
    </source>
</evidence>
<proteinExistence type="predicted"/>
<dbReference type="InterPro" id="IPR036271">
    <property type="entry name" value="Tet_transcr_reg_TetR-rel_C_sf"/>
</dbReference>
<evidence type="ECO:0000256" key="2">
    <source>
        <dbReference type="ARBA" id="ARBA00023125"/>
    </source>
</evidence>
<sequence length="189" mass="21069">MPRPKLHSDETILDAALAVLLAKGPSAFTLSDVADAVGISRAALIQRFKDKANLHRQVMERLTQQTRDYFDKADPATGLEPLWSMLKDLIGGMGDGPGTEGYLLLLWADVHEPELRALAIERNDLVLQAIRQRLPDQPQPPQPTALLIQSVIQGACMQWLVEPRGSLTDFMIQRTAHVLKILYPEQDFP</sequence>
<dbReference type="Proteomes" id="UP000640485">
    <property type="component" value="Unassembled WGS sequence"/>
</dbReference>
<evidence type="ECO:0000256" key="4">
    <source>
        <dbReference type="PROSITE-ProRule" id="PRU00335"/>
    </source>
</evidence>
<dbReference type="PANTHER" id="PTHR30055:SF234">
    <property type="entry name" value="HTH-TYPE TRANSCRIPTIONAL REGULATOR BETI"/>
    <property type="match status" value="1"/>
</dbReference>
<keyword evidence="2 4" id="KW-0238">DNA-binding</keyword>
<gene>
    <name evidence="6" type="ORF">JJJ17_17645</name>
</gene>
<feature type="DNA-binding region" description="H-T-H motif" evidence="4">
    <location>
        <begin position="29"/>
        <end position="48"/>
    </location>
</feature>
<dbReference type="GO" id="GO:0003700">
    <property type="term" value="F:DNA-binding transcription factor activity"/>
    <property type="evidence" value="ECO:0007669"/>
    <property type="project" value="TreeGrafter"/>
</dbReference>
<accession>A0A934SF74</accession>
<reference evidence="6" key="1">
    <citation type="submission" date="2021-01" db="EMBL/GenBank/DDBJ databases">
        <title>Paracoccus amoyensis sp. nov., isolated from the surface seawater along the coast of Xiamen Island, China.</title>
        <authorList>
            <person name="Lyu L."/>
        </authorList>
    </citation>
    <scope>NUCLEOTIDE SEQUENCE</scope>
    <source>
        <strain evidence="6">MJ17</strain>
    </source>
</reference>
<keyword evidence="1" id="KW-0805">Transcription regulation</keyword>
<comment type="caution">
    <text evidence="6">The sequence shown here is derived from an EMBL/GenBank/DDBJ whole genome shotgun (WGS) entry which is preliminary data.</text>
</comment>
<dbReference type="AlphaFoldDB" id="A0A934SF74"/>
<dbReference type="EMBL" id="JAEPRQ010000009">
    <property type="protein sequence ID" value="MBK4217760.1"/>
    <property type="molecule type" value="Genomic_DNA"/>
</dbReference>
<organism evidence="6 7">
    <name type="scientific">Paracoccus caeni</name>
    <dbReference type="NCBI Taxonomy" id="657651"/>
    <lineage>
        <taxon>Bacteria</taxon>
        <taxon>Pseudomonadati</taxon>
        <taxon>Pseudomonadota</taxon>
        <taxon>Alphaproteobacteria</taxon>
        <taxon>Rhodobacterales</taxon>
        <taxon>Paracoccaceae</taxon>
        <taxon>Paracoccus</taxon>
    </lineage>
</organism>
<evidence type="ECO:0000313" key="7">
    <source>
        <dbReference type="Proteomes" id="UP000640485"/>
    </source>
</evidence>
<dbReference type="SUPFAM" id="SSF46689">
    <property type="entry name" value="Homeodomain-like"/>
    <property type="match status" value="1"/>
</dbReference>
<feature type="domain" description="HTH tetR-type" evidence="5">
    <location>
        <begin position="6"/>
        <end position="66"/>
    </location>
</feature>
<protein>
    <submittedName>
        <fullName evidence="6">TetR/AcrR family transcriptional regulator</fullName>
    </submittedName>
</protein>
<keyword evidence="7" id="KW-1185">Reference proteome</keyword>
<keyword evidence="3" id="KW-0804">Transcription</keyword>
<dbReference type="PANTHER" id="PTHR30055">
    <property type="entry name" value="HTH-TYPE TRANSCRIPTIONAL REGULATOR RUTR"/>
    <property type="match status" value="1"/>
</dbReference>
<name>A0A934SF74_9RHOB</name>
<evidence type="ECO:0000256" key="3">
    <source>
        <dbReference type="ARBA" id="ARBA00023163"/>
    </source>
</evidence>
<dbReference type="Pfam" id="PF00440">
    <property type="entry name" value="TetR_N"/>
    <property type="match status" value="1"/>
</dbReference>